<keyword evidence="3" id="KW-1185">Reference proteome</keyword>
<evidence type="ECO:0000259" key="1">
    <source>
        <dbReference type="PROSITE" id="PS51832"/>
    </source>
</evidence>
<proteinExistence type="predicted"/>
<dbReference type="Pfam" id="PF13487">
    <property type="entry name" value="HD_5"/>
    <property type="match status" value="1"/>
</dbReference>
<dbReference type="Gene3D" id="1.10.3210.10">
    <property type="entry name" value="Hypothetical protein af1432"/>
    <property type="match status" value="1"/>
</dbReference>
<organism evidence="2 3">
    <name type="scientific">Marinicrinis sediminis</name>
    <dbReference type="NCBI Taxonomy" id="1652465"/>
    <lineage>
        <taxon>Bacteria</taxon>
        <taxon>Bacillati</taxon>
        <taxon>Bacillota</taxon>
        <taxon>Bacilli</taxon>
        <taxon>Bacillales</taxon>
        <taxon>Paenibacillaceae</taxon>
    </lineage>
</organism>
<dbReference type="InterPro" id="IPR003607">
    <property type="entry name" value="HD/PDEase_dom"/>
</dbReference>
<dbReference type="Proteomes" id="UP001597497">
    <property type="component" value="Unassembled WGS sequence"/>
</dbReference>
<dbReference type="PANTHER" id="PTHR45228:SF1">
    <property type="entry name" value="CYCLIC DI-GMP PHOSPHODIESTERASE TM_0186"/>
    <property type="match status" value="1"/>
</dbReference>
<reference evidence="3" key="1">
    <citation type="journal article" date="2019" name="Int. J. Syst. Evol. Microbiol.">
        <title>The Global Catalogue of Microorganisms (GCM) 10K type strain sequencing project: providing services to taxonomists for standard genome sequencing and annotation.</title>
        <authorList>
            <consortium name="The Broad Institute Genomics Platform"/>
            <consortium name="The Broad Institute Genome Sequencing Center for Infectious Disease"/>
            <person name="Wu L."/>
            <person name="Ma J."/>
        </authorList>
    </citation>
    <scope>NUCLEOTIDE SEQUENCE [LARGE SCALE GENOMIC DNA]</scope>
    <source>
        <strain evidence="3">KCTC 33676</strain>
    </source>
</reference>
<dbReference type="EMBL" id="JBHUMM010000043">
    <property type="protein sequence ID" value="MFD2673260.1"/>
    <property type="molecule type" value="Genomic_DNA"/>
</dbReference>
<dbReference type="InterPro" id="IPR037522">
    <property type="entry name" value="HD_GYP_dom"/>
</dbReference>
<dbReference type="RefSeq" id="WP_379930821.1">
    <property type="nucleotide sequence ID" value="NZ_JBHUMM010000043.1"/>
</dbReference>
<sequence length="290" mass="32958">MKPIQMKRWRNWWKMRHTDKEDNKDAFRSGPHNDQMAEGDEDLREMTRQLELMNTLVKVVEAKDPYTAGHVWRVSQYAKQMAEKLGWGTKQIAWIEAGAMLHDLGKIGVGDAILQKDGKLSEEEFAEIRKHPEIGVHLIETSTFLSAYMHGIRSHHERFDGKGYPERLHGHHIPIEARIIALADTFDALTSHRPYRKAMSADEAIAIIEQNRGTQFDPALTDIFVGIAKEAGFASIILHSAPAIPLVHCPQHGEIIERTRHAKPGDAAYCPACKKSFRLAEQDGRWMVVM</sequence>
<dbReference type="PROSITE" id="PS51832">
    <property type="entry name" value="HD_GYP"/>
    <property type="match status" value="1"/>
</dbReference>
<dbReference type="PANTHER" id="PTHR45228">
    <property type="entry name" value="CYCLIC DI-GMP PHOSPHODIESTERASE TM_0186-RELATED"/>
    <property type="match status" value="1"/>
</dbReference>
<protein>
    <submittedName>
        <fullName evidence="2">HD domain-containing phosphohydrolase</fullName>
    </submittedName>
</protein>
<feature type="domain" description="HD-GYP" evidence="1">
    <location>
        <begin position="45"/>
        <end position="240"/>
    </location>
</feature>
<comment type="caution">
    <text evidence="2">The sequence shown here is derived from an EMBL/GenBank/DDBJ whole genome shotgun (WGS) entry which is preliminary data.</text>
</comment>
<dbReference type="SMART" id="SM00471">
    <property type="entry name" value="HDc"/>
    <property type="match status" value="1"/>
</dbReference>
<accession>A0ABW5RF76</accession>
<evidence type="ECO:0000313" key="2">
    <source>
        <dbReference type="EMBL" id="MFD2673260.1"/>
    </source>
</evidence>
<dbReference type="SUPFAM" id="SSF109604">
    <property type="entry name" value="HD-domain/PDEase-like"/>
    <property type="match status" value="1"/>
</dbReference>
<dbReference type="InterPro" id="IPR052020">
    <property type="entry name" value="Cyclic_di-GMP/3'3'-cGAMP_PDE"/>
</dbReference>
<name>A0ABW5RF76_9BACL</name>
<evidence type="ECO:0000313" key="3">
    <source>
        <dbReference type="Proteomes" id="UP001597497"/>
    </source>
</evidence>
<dbReference type="CDD" id="cd00077">
    <property type="entry name" value="HDc"/>
    <property type="match status" value="1"/>
</dbReference>
<gene>
    <name evidence="2" type="ORF">ACFSUC_16930</name>
</gene>